<feature type="transmembrane region" description="Helical" evidence="2">
    <location>
        <begin position="117"/>
        <end position="143"/>
    </location>
</feature>
<dbReference type="EMBL" id="CP002271">
    <property type="protein sequence ID" value="ADO75287.1"/>
    <property type="molecule type" value="Genomic_DNA"/>
</dbReference>
<name>E3FH71_STIAD</name>
<dbReference type="AlphaFoldDB" id="E3FH71"/>
<organism evidence="4 5">
    <name type="scientific">Stigmatella aurantiaca (strain DW4/3-1)</name>
    <dbReference type="NCBI Taxonomy" id="378806"/>
    <lineage>
        <taxon>Bacteria</taxon>
        <taxon>Pseudomonadati</taxon>
        <taxon>Myxococcota</taxon>
        <taxon>Myxococcia</taxon>
        <taxon>Myxococcales</taxon>
        <taxon>Cystobacterineae</taxon>
        <taxon>Archangiaceae</taxon>
        <taxon>Stigmatella</taxon>
    </lineage>
</organism>
<feature type="region of interest" description="Disordered" evidence="1">
    <location>
        <begin position="36"/>
        <end position="66"/>
    </location>
</feature>
<dbReference type="RefSeq" id="WP_013377884.1">
    <property type="nucleotide sequence ID" value="NC_014623.1"/>
</dbReference>
<keyword evidence="3" id="KW-0732">Signal</keyword>
<feature type="transmembrane region" description="Helical" evidence="2">
    <location>
        <begin position="85"/>
        <end position="105"/>
    </location>
</feature>
<dbReference type="eggNOG" id="ENOG503170Y">
    <property type="taxonomic scope" value="Bacteria"/>
</dbReference>
<evidence type="ECO:0000313" key="4">
    <source>
        <dbReference type="EMBL" id="ADO75287.1"/>
    </source>
</evidence>
<accession>E3FH71</accession>
<keyword evidence="2" id="KW-0472">Membrane</keyword>
<feature type="transmembrane region" description="Helical" evidence="2">
    <location>
        <begin position="149"/>
        <end position="169"/>
    </location>
</feature>
<evidence type="ECO:0000313" key="5">
    <source>
        <dbReference type="Proteomes" id="UP000001351"/>
    </source>
</evidence>
<sequence length="228" mass="22921">MFCPRFLLVLLCLGGPLTGWAQEVAPAAGPLPPPPLVPAPPLVPGGDAAEAAPSVHPSRPRGELIPRARYVPPPPGRFPRLAAEALGGVLGTGVGLLPGSLLLMTSLQGDREHDASVGLGVFFLVAGIPLGSAVGIVAGGSWLGGQGRFWPVLGGVLLGLLAAPLTFLVPPLGVLAPLCPLIGGMVAYEWSHQTALRSAALAASGMRVVPLIHVDRAGGLVGGLAGVF</sequence>
<evidence type="ECO:0000256" key="1">
    <source>
        <dbReference type="SAM" id="MobiDB-lite"/>
    </source>
</evidence>
<keyword evidence="2" id="KW-1133">Transmembrane helix</keyword>
<dbReference type="HOGENOM" id="CLU_1214214_0_0_7"/>
<dbReference type="KEGG" id="sur:STAUR_7532"/>
<evidence type="ECO:0000256" key="2">
    <source>
        <dbReference type="SAM" id="Phobius"/>
    </source>
</evidence>
<protein>
    <submittedName>
        <fullName evidence="4">Uncharacterized protein</fullName>
    </submittedName>
</protein>
<dbReference type="Proteomes" id="UP000001351">
    <property type="component" value="Chromosome"/>
</dbReference>
<feature type="signal peptide" evidence="3">
    <location>
        <begin position="1"/>
        <end position="21"/>
    </location>
</feature>
<gene>
    <name evidence="4" type="ordered locus">STAUR_7532</name>
</gene>
<evidence type="ECO:0000256" key="3">
    <source>
        <dbReference type="SAM" id="SignalP"/>
    </source>
</evidence>
<keyword evidence="2" id="KW-0812">Transmembrane</keyword>
<dbReference type="STRING" id="378806.STAUR_7532"/>
<feature type="chain" id="PRO_5003168642" evidence="3">
    <location>
        <begin position="22"/>
        <end position="228"/>
    </location>
</feature>
<proteinExistence type="predicted"/>
<keyword evidence="5" id="KW-1185">Reference proteome</keyword>
<reference evidence="4 5" key="1">
    <citation type="journal article" date="2011" name="Mol. Biol. Evol.">
        <title>Comparative genomic analysis of fruiting body formation in Myxococcales.</title>
        <authorList>
            <person name="Huntley S."/>
            <person name="Hamann N."/>
            <person name="Wegener-Feldbrugge S."/>
            <person name="Treuner-Lange A."/>
            <person name="Kube M."/>
            <person name="Reinhardt R."/>
            <person name="Klages S."/>
            <person name="Muller R."/>
            <person name="Ronning C.M."/>
            <person name="Nierman W.C."/>
            <person name="Sogaard-Andersen L."/>
        </authorList>
    </citation>
    <scope>NUCLEOTIDE SEQUENCE [LARGE SCALE GENOMIC DNA]</scope>
    <source>
        <strain evidence="4 5">DW4/3-1</strain>
    </source>
</reference>